<organism evidence="4 5">
    <name type="scientific">Elysia marginata</name>
    <dbReference type="NCBI Taxonomy" id="1093978"/>
    <lineage>
        <taxon>Eukaryota</taxon>
        <taxon>Metazoa</taxon>
        <taxon>Spiralia</taxon>
        <taxon>Lophotrochozoa</taxon>
        <taxon>Mollusca</taxon>
        <taxon>Gastropoda</taxon>
        <taxon>Heterobranchia</taxon>
        <taxon>Euthyneura</taxon>
        <taxon>Panpulmonata</taxon>
        <taxon>Sacoglossa</taxon>
        <taxon>Placobranchoidea</taxon>
        <taxon>Plakobranchidae</taxon>
        <taxon>Elysia</taxon>
    </lineage>
</organism>
<dbReference type="Proteomes" id="UP000762676">
    <property type="component" value="Unassembled WGS sequence"/>
</dbReference>
<dbReference type="GO" id="GO:0015074">
    <property type="term" value="P:DNA integration"/>
    <property type="evidence" value="ECO:0007669"/>
    <property type="project" value="InterPro"/>
</dbReference>
<reference evidence="4 5" key="1">
    <citation type="journal article" date="2021" name="Elife">
        <title>Chloroplast acquisition without the gene transfer in kleptoplastic sea slugs, Plakobranchus ocellatus.</title>
        <authorList>
            <person name="Maeda T."/>
            <person name="Takahashi S."/>
            <person name="Yoshida T."/>
            <person name="Shimamura S."/>
            <person name="Takaki Y."/>
            <person name="Nagai Y."/>
            <person name="Toyoda A."/>
            <person name="Suzuki Y."/>
            <person name="Arimoto A."/>
            <person name="Ishii H."/>
            <person name="Satoh N."/>
            <person name="Nishiyama T."/>
            <person name="Hasebe M."/>
            <person name="Maruyama T."/>
            <person name="Minagawa J."/>
            <person name="Obokata J."/>
            <person name="Shigenobu S."/>
        </authorList>
    </citation>
    <scope>NUCLEOTIDE SEQUENCE [LARGE SCALE GENOMIC DNA]</scope>
</reference>
<dbReference type="InterPro" id="IPR013762">
    <property type="entry name" value="Integrase-like_cat_sf"/>
</dbReference>
<evidence type="ECO:0000256" key="2">
    <source>
        <dbReference type="SAM" id="MobiDB-lite"/>
    </source>
</evidence>
<feature type="region of interest" description="Disordered" evidence="2">
    <location>
        <begin position="250"/>
        <end position="273"/>
    </location>
</feature>
<protein>
    <submittedName>
        <fullName evidence="4">Tyrosine recombinase</fullName>
    </submittedName>
</protein>
<feature type="domain" description="Tyr recombinase" evidence="3">
    <location>
        <begin position="343"/>
        <end position="438"/>
    </location>
</feature>
<evidence type="ECO:0000313" key="4">
    <source>
        <dbReference type="EMBL" id="GFR72958.1"/>
    </source>
</evidence>
<dbReference type="InterPro" id="IPR011010">
    <property type="entry name" value="DNA_brk_join_enz"/>
</dbReference>
<accession>A0AAV4FI66</accession>
<evidence type="ECO:0000259" key="3">
    <source>
        <dbReference type="Pfam" id="PF00589"/>
    </source>
</evidence>
<keyword evidence="1" id="KW-0233">DNA recombination</keyword>
<sequence length="463" mass="51307">MSSDANDLLYNSASSEMFDLVENEKEDCGPDVDTKLAQVVNKFAREKLPMHKLSSIEERNIMAAGHIILTPTQPIGPRTVLGCVSNPRPLLLATERRHYQLSYLGPGTGHAESEKVPVLAGNISNCIEEWKNLTSDPKILSMVKGIKLEFEEVAPIQTFLPRSIQFSEAEAILIDREIDSFLKRVTAVSQAGELGLEILHLARKHWLRHKFNWPSSEENRAGPGAGNPDSTMLAHTSVVFKASMAAIPTTSNPAQVSPSPSSSHLQRAIPPREEDETDCLAIVRRALNNRKIPKGAQEIIFNSWRDSTKSIYSTYIRQWIQYSHRREDMSLILEFLTDLHKRVTALEVYITPTASLRQDDNLFISFHKPFRGVTKASIARWVKDVMFKSGIDTNVFGAHSIRVAASTAAASHGVPIDKILSTAGWSNASTFARFYHKEVEDVSGLSSVCSVLQAACQDSTSAK</sequence>
<feature type="compositionally biased region" description="Polar residues" evidence="2">
    <location>
        <begin position="250"/>
        <end position="265"/>
    </location>
</feature>
<name>A0AAV4FI66_9GAST</name>
<comment type="caution">
    <text evidence="4">The sequence shown here is derived from an EMBL/GenBank/DDBJ whole genome shotgun (WGS) entry which is preliminary data.</text>
</comment>
<dbReference type="GO" id="GO:0006310">
    <property type="term" value="P:DNA recombination"/>
    <property type="evidence" value="ECO:0007669"/>
    <property type="project" value="UniProtKB-KW"/>
</dbReference>
<dbReference type="PANTHER" id="PTHR35617">
    <property type="entry name" value="PHAGE_INTEGRASE DOMAIN-CONTAINING PROTEIN"/>
    <property type="match status" value="1"/>
</dbReference>
<gene>
    <name evidence="4" type="ORF">ElyMa_000392400</name>
</gene>
<dbReference type="Pfam" id="PF00589">
    <property type="entry name" value="Phage_integrase"/>
    <property type="match status" value="1"/>
</dbReference>
<dbReference type="EMBL" id="BMAT01000778">
    <property type="protein sequence ID" value="GFR72958.1"/>
    <property type="molecule type" value="Genomic_DNA"/>
</dbReference>
<dbReference type="InterPro" id="IPR002104">
    <property type="entry name" value="Integrase_catalytic"/>
</dbReference>
<dbReference type="PANTHER" id="PTHR35617:SF3">
    <property type="entry name" value="CORE-BINDING (CB) DOMAIN-CONTAINING PROTEIN"/>
    <property type="match status" value="1"/>
</dbReference>
<proteinExistence type="predicted"/>
<dbReference type="AlphaFoldDB" id="A0AAV4FI66"/>
<keyword evidence="5" id="KW-1185">Reference proteome</keyword>
<dbReference type="Gene3D" id="1.10.443.10">
    <property type="entry name" value="Intergrase catalytic core"/>
    <property type="match status" value="1"/>
</dbReference>
<evidence type="ECO:0000256" key="1">
    <source>
        <dbReference type="ARBA" id="ARBA00023172"/>
    </source>
</evidence>
<dbReference type="GO" id="GO:0003677">
    <property type="term" value="F:DNA binding"/>
    <property type="evidence" value="ECO:0007669"/>
    <property type="project" value="InterPro"/>
</dbReference>
<dbReference type="SUPFAM" id="SSF56349">
    <property type="entry name" value="DNA breaking-rejoining enzymes"/>
    <property type="match status" value="1"/>
</dbReference>
<evidence type="ECO:0000313" key="5">
    <source>
        <dbReference type="Proteomes" id="UP000762676"/>
    </source>
</evidence>